<feature type="binding site" evidence="6">
    <location>
        <position position="372"/>
    </location>
    <ligand>
        <name>S-adenosyl-L-methionine</name>
        <dbReference type="ChEBI" id="CHEBI:59789"/>
    </ligand>
</feature>
<dbReference type="GO" id="GO:0070041">
    <property type="term" value="F:rRNA (uridine-C5-)-methyltransferase activity"/>
    <property type="evidence" value="ECO:0007669"/>
    <property type="project" value="TreeGrafter"/>
</dbReference>
<feature type="active site" evidence="7">
    <location>
        <position position="399"/>
    </location>
</feature>
<keyword evidence="1" id="KW-0004">4Fe-4S</keyword>
<comment type="similarity">
    <text evidence="6">Belongs to the class I-like SAM-binding methyltransferase superfamily. RNA M5U methyltransferase family.</text>
</comment>
<keyword evidence="3 6" id="KW-0808">Transferase</keyword>
<dbReference type="RefSeq" id="WP_183675067.1">
    <property type="nucleotide sequence ID" value="NZ_CBCRYX010000009.1"/>
</dbReference>
<evidence type="ECO:0000256" key="3">
    <source>
        <dbReference type="ARBA" id="ARBA00022679"/>
    </source>
</evidence>
<dbReference type="Gene3D" id="2.40.50.140">
    <property type="entry name" value="Nucleic acid-binding proteins"/>
    <property type="match status" value="1"/>
</dbReference>
<evidence type="ECO:0000256" key="2">
    <source>
        <dbReference type="ARBA" id="ARBA00022603"/>
    </source>
</evidence>
<keyword evidence="1" id="KW-0408">Iron</keyword>
<keyword evidence="4 6" id="KW-0949">S-adenosyl-L-methionine</keyword>
<dbReference type="NCBIfam" id="TIGR00479">
    <property type="entry name" value="rumA"/>
    <property type="match status" value="1"/>
</dbReference>
<keyword evidence="5" id="KW-0411">Iron-sulfur</keyword>
<dbReference type="FunFam" id="2.40.50.1070:FF:000003">
    <property type="entry name" value="23S rRNA (Uracil-5-)-methyltransferase RumA"/>
    <property type="match status" value="1"/>
</dbReference>
<dbReference type="PANTHER" id="PTHR11061:SF30">
    <property type="entry name" value="TRNA (URACIL(54)-C(5))-METHYLTRANSFERASE"/>
    <property type="match status" value="1"/>
</dbReference>
<dbReference type="PROSITE" id="PS01230">
    <property type="entry name" value="TRMA_1"/>
    <property type="match status" value="1"/>
</dbReference>
<dbReference type="EMBL" id="JACHHF010000008">
    <property type="protein sequence ID" value="MBB5176483.1"/>
    <property type="molecule type" value="Genomic_DNA"/>
</dbReference>
<dbReference type="GO" id="GO:0051539">
    <property type="term" value="F:4 iron, 4 sulfur cluster binding"/>
    <property type="evidence" value="ECO:0007669"/>
    <property type="project" value="UniProtKB-KW"/>
</dbReference>
<dbReference type="PANTHER" id="PTHR11061">
    <property type="entry name" value="RNA M5U METHYLTRANSFERASE"/>
    <property type="match status" value="1"/>
</dbReference>
<proteinExistence type="inferred from homology"/>
<dbReference type="InterPro" id="IPR030390">
    <property type="entry name" value="MeTrfase_TrmA_AS"/>
</dbReference>
<protein>
    <submittedName>
        <fullName evidence="8">23S rRNA (Uracil1939-C5)-methyltransferase</fullName>
        <ecNumber evidence="8">2.1.1.190</ecNumber>
    </submittedName>
</protein>
<dbReference type="SUPFAM" id="SSF50249">
    <property type="entry name" value="Nucleic acid-binding proteins"/>
    <property type="match status" value="1"/>
</dbReference>
<dbReference type="Gene3D" id="2.40.50.1070">
    <property type="match status" value="1"/>
</dbReference>
<keyword evidence="9" id="KW-1185">Reference proteome</keyword>
<feature type="binding site" evidence="6">
    <location>
        <position position="275"/>
    </location>
    <ligand>
        <name>S-adenosyl-L-methionine</name>
        <dbReference type="ChEBI" id="CHEBI:59789"/>
    </ligand>
</feature>
<feature type="active site" description="Nucleophile" evidence="6">
    <location>
        <position position="399"/>
    </location>
</feature>
<dbReference type="AlphaFoldDB" id="A0A9Q2HFT5"/>
<dbReference type="EC" id="2.1.1.190" evidence="8"/>
<dbReference type="SUPFAM" id="SSF53335">
    <property type="entry name" value="S-adenosyl-L-methionine-dependent methyltransferases"/>
    <property type="match status" value="1"/>
</dbReference>
<dbReference type="GO" id="GO:0070475">
    <property type="term" value="P:rRNA base methylation"/>
    <property type="evidence" value="ECO:0007669"/>
    <property type="project" value="TreeGrafter"/>
</dbReference>
<dbReference type="Pfam" id="PF05958">
    <property type="entry name" value="tRNA_U5-meth_tr"/>
    <property type="match status" value="1"/>
</dbReference>
<dbReference type="Gene3D" id="3.40.50.150">
    <property type="entry name" value="Vaccinia Virus protein VP39"/>
    <property type="match status" value="1"/>
</dbReference>
<dbReference type="CDD" id="cd02440">
    <property type="entry name" value="AdoMet_MTases"/>
    <property type="match status" value="1"/>
</dbReference>
<accession>A0A9Q2HFT5</accession>
<feature type="binding site" evidence="6">
    <location>
        <position position="304"/>
    </location>
    <ligand>
        <name>S-adenosyl-L-methionine</name>
        <dbReference type="ChEBI" id="CHEBI:59789"/>
    </ligand>
</feature>
<keyword evidence="1" id="KW-0479">Metal-binding</keyword>
<evidence type="ECO:0000313" key="9">
    <source>
        <dbReference type="Proteomes" id="UP000579136"/>
    </source>
</evidence>
<feature type="binding site" evidence="6">
    <location>
        <position position="325"/>
    </location>
    <ligand>
        <name>S-adenosyl-L-methionine</name>
        <dbReference type="ChEBI" id="CHEBI:59789"/>
    </ligand>
</feature>
<sequence length="441" mass="50486">MDKIYNGIVTGYTHDGRGVVKDHHLAFIRGALKDETVEYSLTRTGKKFNQGKVTNVLTKSKNRTVPPCPYINECGGCHVQHMNDIEERDFKKEAVFNTLRRHIKNIKVNDTVELDELYYYRNKTVFAVREQHGNVVIGQFHKNGKDVVDIEHCLIQKRSHNEIIKALRNLIVKHNISIYNEDAHKGFLRHLIIRSNYDDSDIQVIFVTNGKEYSFKPLVNELVKDERITSVVQNIHTEKTNLVTSFDSVVRYGNEFIEDELLSRKFKVKDLSFYQVNHEITEKMYNEAIERAELKETDVVIDAYSGIGTIGQLLSEKVKEVIGIEVVESAVDDAKDNAKLNGIKNASYVLGKAEDKIKEIVKEKTINTLFIDPPRKGADKVFLDTILEVEPERIIYISCNPATLGRDLKVLSEKYNVGTVTPYNMFSKTYHVECVVSLSKK</sequence>
<evidence type="ECO:0000256" key="6">
    <source>
        <dbReference type="PROSITE-ProRule" id="PRU01024"/>
    </source>
</evidence>
<evidence type="ECO:0000256" key="5">
    <source>
        <dbReference type="ARBA" id="ARBA00023014"/>
    </source>
</evidence>
<evidence type="ECO:0000313" key="8">
    <source>
        <dbReference type="EMBL" id="MBB5176483.1"/>
    </source>
</evidence>
<keyword evidence="2 6" id="KW-0489">Methyltransferase</keyword>
<gene>
    <name evidence="8" type="ORF">HNQ45_001371</name>
</gene>
<evidence type="ECO:0000256" key="7">
    <source>
        <dbReference type="PROSITE-ProRule" id="PRU10015"/>
    </source>
</evidence>
<name>A0A9Q2HFT5_9STAP</name>
<reference evidence="8 9" key="1">
    <citation type="submission" date="2020-08" db="EMBL/GenBank/DDBJ databases">
        <title>Genomic Encyclopedia of Type Strains, Phase IV (KMG-IV): sequencing the most valuable type-strain genomes for metagenomic binning, comparative biology and taxonomic classification.</title>
        <authorList>
            <person name="Goeker M."/>
        </authorList>
    </citation>
    <scope>NUCLEOTIDE SEQUENCE [LARGE SCALE GENOMIC DNA]</scope>
    <source>
        <strain evidence="8 9">DSM 19163</strain>
    </source>
</reference>
<dbReference type="InterPro" id="IPR012340">
    <property type="entry name" value="NA-bd_OB-fold"/>
</dbReference>
<dbReference type="FunFam" id="3.40.50.150:FF:000009">
    <property type="entry name" value="23S rRNA (Uracil(1939)-C(5))-methyltransferase RlmD"/>
    <property type="match status" value="1"/>
</dbReference>
<dbReference type="InterPro" id="IPR029063">
    <property type="entry name" value="SAM-dependent_MTases_sf"/>
</dbReference>
<dbReference type="Proteomes" id="UP000579136">
    <property type="component" value="Unassembled WGS sequence"/>
</dbReference>
<comment type="caution">
    <text evidence="8">The sequence shown here is derived from an EMBL/GenBank/DDBJ whole genome shotgun (WGS) entry which is preliminary data.</text>
</comment>
<evidence type="ECO:0000256" key="4">
    <source>
        <dbReference type="ARBA" id="ARBA00022691"/>
    </source>
</evidence>
<dbReference type="PROSITE" id="PS51687">
    <property type="entry name" value="SAM_MT_RNA_M5U"/>
    <property type="match status" value="1"/>
</dbReference>
<organism evidence="8 9">
    <name type="scientific">Nosocomiicoccus ampullae</name>
    <dbReference type="NCBI Taxonomy" id="489910"/>
    <lineage>
        <taxon>Bacteria</taxon>
        <taxon>Bacillati</taxon>
        <taxon>Bacillota</taxon>
        <taxon>Bacilli</taxon>
        <taxon>Bacillales</taxon>
        <taxon>Staphylococcaceae</taxon>
        <taxon>Nosocomiicoccus</taxon>
    </lineage>
</organism>
<evidence type="ECO:0000256" key="1">
    <source>
        <dbReference type="ARBA" id="ARBA00022485"/>
    </source>
</evidence>
<dbReference type="InterPro" id="IPR010280">
    <property type="entry name" value="U5_MeTrfase_fam"/>
</dbReference>